<protein>
    <submittedName>
        <fullName evidence="1">Uncharacterized protein</fullName>
    </submittedName>
</protein>
<dbReference type="EMBL" id="EF082257">
    <property type="protein sequence ID" value="ABK21628.1"/>
    <property type="molecule type" value="mRNA"/>
</dbReference>
<reference evidence="1" key="1">
    <citation type="journal article" date="2008" name="BMC Genomics">
        <title>A conifer genomics resource of 200,000 spruce (Picea spp.) ESTs and 6,464 high-quality, sequence-finished full-length cDNAs for Sitka spruce (Picea sitchensis).</title>
        <authorList>
            <person name="Ralph S.G."/>
            <person name="Chun H.J."/>
            <person name="Kolosova N."/>
            <person name="Cooper D."/>
            <person name="Oddy C."/>
            <person name="Ritland C.E."/>
            <person name="Kirkpatrick R."/>
            <person name="Moore R."/>
            <person name="Barber S."/>
            <person name="Holt R.A."/>
            <person name="Jones S.J."/>
            <person name="Marra M.A."/>
            <person name="Douglas C.J."/>
            <person name="Ritland K."/>
            <person name="Bohlmann J."/>
        </authorList>
    </citation>
    <scope>NUCLEOTIDE SEQUENCE</scope>
    <source>
        <tissue evidence="1">Green portion of the leader tissue</tissue>
    </source>
</reference>
<dbReference type="AlphaFoldDB" id="A9NLW7"/>
<proteinExistence type="evidence at transcript level"/>
<organism evidence="1">
    <name type="scientific">Picea sitchensis</name>
    <name type="common">Sitka spruce</name>
    <name type="synonym">Pinus sitchensis</name>
    <dbReference type="NCBI Taxonomy" id="3332"/>
    <lineage>
        <taxon>Eukaryota</taxon>
        <taxon>Viridiplantae</taxon>
        <taxon>Streptophyta</taxon>
        <taxon>Embryophyta</taxon>
        <taxon>Tracheophyta</taxon>
        <taxon>Spermatophyta</taxon>
        <taxon>Pinopsida</taxon>
        <taxon>Pinidae</taxon>
        <taxon>Conifers I</taxon>
        <taxon>Pinales</taxon>
        <taxon>Pinaceae</taxon>
        <taxon>Picea</taxon>
    </lineage>
</organism>
<name>A9NLW7_PICSI</name>
<evidence type="ECO:0000313" key="1">
    <source>
        <dbReference type="EMBL" id="ABK21628.1"/>
    </source>
</evidence>
<sequence>MAVSKLSGLPPVNPPVILFSRATCQENNCNEEVERATCERQLQYKPHYLSAQRSVLHLGSLQDATNEHELLNFHVYRTM</sequence>
<accession>A9NLW7</accession>